<evidence type="ECO:0000313" key="1">
    <source>
        <dbReference type="EMBL" id="VFK17617.1"/>
    </source>
</evidence>
<organism evidence="2">
    <name type="scientific">Candidatus Kentrum sp. LPFa</name>
    <dbReference type="NCBI Taxonomy" id="2126335"/>
    <lineage>
        <taxon>Bacteria</taxon>
        <taxon>Pseudomonadati</taxon>
        <taxon>Pseudomonadota</taxon>
        <taxon>Gammaproteobacteria</taxon>
        <taxon>Candidatus Kentrum</taxon>
    </lineage>
</organism>
<reference evidence="2" key="1">
    <citation type="submission" date="2019-02" db="EMBL/GenBank/DDBJ databases">
        <authorList>
            <person name="Gruber-Vodicka R. H."/>
            <person name="Seah K. B. B."/>
        </authorList>
    </citation>
    <scope>NUCLEOTIDE SEQUENCE</scope>
    <source>
        <strain evidence="1">BECK_S312</strain>
        <strain evidence="2">BECK_S426</strain>
    </source>
</reference>
<evidence type="ECO:0000313" key="2">
    <source>
        <dbReference type="EMBL" id="VFK32629.1"/>
    </source>
</evidence>
<proteinExistence type="predicted"/>
<dbReference type="EMBL" id="CAADFP010000174">
    <property type="protein sequence ID" value="VFK32629.1"/>
    <property type="molecule type" value="Genomic_DNA"/>
</dbReference>
<accession>A0A450XTN9</accession>
<sequence length="206" mass="23262">MCWVTLLTRPYPLCDQDAVSRFNHKALKRNVAARNLDDEDPRLNGEARSLDVEDQRLNGEVQSLNVEALRLNGEAKSLDDEASRFNLKALSLNDEVPRFNVLARSRNGEALRSSDTDLTPNPTKPEPKIFVHYSPVIPLISGNPVTNISLIFLDRFAEDFSGNRVIMRFWDSRGLLKDCKLAGYGLRHPRMDATHLPFIHPDGKAL</sequence>
<name>A0A450XTN9_9GAMM</name>
<dbReference type="EMBL" id="CAADFM010000175">
    <property type="protein sequence ID" value="VFK17617.1"/>
    <property type="molecule type" value="Genomic_DNA"/>
</dbReference>
<dbReference type="AlphaFoldDB" id="A0A450XTN9"/>
<protein>
    <submittedName>
        <fullName evidence="2">Uncharacterized protein</fullName>
    </submittedName>
</protein>
<gene>
    <name evidence="1" type="ORF">BECKLPF1236A_GA0070988_101755</name>
    <name evidence="2" type="ORF">BECKLPF1236C_GA0070990_101745</name>
</gene>